<gene>
    <name evidence="1" type="ORF">MiSe_51950</name>
</gene>
<reference evidence="1" key="1">
    <citation type="submission" date="2019-10" db="EMBL/GenBank/DDBJ databases">
        <title>Draft genome sequece of Microseira wollei NIES-4236.</title>
        <authorList>
            <person name="Yamaguchi H."/>
            <person name="Suzuki S."/>
            <person name="Kawachi M."/>
        </authorList>
    </citation>
    <scope>NUCLEOTIDE SEQUENCE</scope>
    <source>
        <strain evidence="1">NIES-4236</strain>
    </source>
</reference>
<organism evidence="1 2">
    <name type="scientific">Microseira wollei NIES-4236</name>
    <dbReference type="NCBI Taxonomy" id="2530354"/>
    <lineage>
        <taxon>Bacteria</taxon>
        <taxon>Bacillati</taxon>
        <taxon>Cyanobacteriota</taxon>
        <taxon>Cyanophyceae</taxon>
        <taxon>Oscillatoriophycideae</taxon>
        <taxon>Aerosakkonematales</taxon>
        <taxon>Aerosakkonemataceae</taxon>
        <taxon>Microseira</taxon>
    </lineage>
</organism>
<sequence>MSSFDHSICIFTDIKLQLTQLCCYQAFPNFSYFLRVLLDNLYQLHASYPDFVFGYNLLKSLHAKFLQQALLFEHQV</sequence>
<accession>A0AAV3XFV8</accession>
<comment type="caution">
    <text evidence="1">The sequence shown here is derived from an EMBL/GenBank/DDBJ whole genome shotgun (WGS) entry which is preliminary data.</text>
</comment>
<dbReference type="EMBL" id="BLAY01000089">
    <property type="protein sequence ID" value="GET40386.1"/>
    <property type="molecule type" value="Genomic_DNA"/>
</dbReference>
<evidence type="ECO:0000313" key="2">
    <source>
        <dbReference type="Proteomes" id="UP001050975"/>
    </source>
</evidence>
<protein>
    <submittedName>
        <fullName evidence="1">Uncharacterized protein</fullName>
    </submittedName>
</protein>
<keyword evidence="2" id="KW-1185">Reference proteome</keyword>
<evidence type="ECO:0000313" key="1">
    <source>
        <dbReference type="EMBL" id="GET40386.1"/>
    </source>
</evidence>
<proteinExistence type="predicted"/>
<dbReference type="Proteomes" id="UP001050975">
    <property type="component" value="Unassembled WGS sequence"/>
</dbReference>
<dbReference type="AlphaFoldDB" id="A0AAV3XFV8"/>
<name>A0AAV3XFV8_9CYAN</name>